<evidence type="ECO:0000256" key="6">
    <source>
        <dbReference type="ARBA" id="ARBA00023136"/>
    </source>
</evidence>
<dbReference type="PANTHER" id="PTHR23500">
    <property type="entry name" value="SOLUTE CARRIER FAMILY 2, FACILITATED GLUCOSE TRANSPORTER"/>
    <property type="match status" value="1"/>
</dbReference>
<dbReference type="PANTHER" id="PTHR23500:SF371">
    <property type="entry name" value="OS07G0206600 PROTEIN"/>
    <property type="match status" value="1"/>
</dbReference>
<evidence type="ECO:0000256" key="3">
    <source>
        <dbReference type="ARBA" id="ARBA00022448"/>
    </source>
</evidence>
<accession>A0AAU9S427</accession>
<dbReference type="SUPFAM" id="SSF103473">
    <property type="entry name" value="MFS general substrate transporter"/>
    <property type="match status" value="1"/>
</dbReference>
<evidence type="ECO:0000256" key="5">
    <source>
        <dbReference type="ARBA" id="ARBA00022989"/>
    </source>
</evidence>
<keyword evidence="6 7" id="KW-0472">Membrane</keyword>
<protein>
    <recommendedName>
        <fullName evidence="8">Major facilitator superfamily (MFS) profile domain-containing protein</fullName>
    </recommendedName>
</protein>
<dbReference type="PROSITE" id="PS50850">
    <property type="entry name" value="MFS"/>
    <property type="match status" value="1"/>
</dbReference>
<keyword evidence="10" id="KW-1185">Reference proteome</keyword>
<evidence type="ECO:0000256" key="2">
    <source>
        <dbReference type="ARBA" id="ARBA00010992"/>
    </source>
</evidence>
<proteinExistence type="inferred from homology"/>
<dbReference type="AlphaFoldDB" id="A0AAU9S427"/>
<evidence type="ECO:0000259" key="8">
    <source>
        <dbReference type="PROSITE" id="PS50850"/>
    </source>
</evidence>
<dbReference type="Pfam" id="PF00083">
    <property type="entry name" value="Sugar_tr"/>
    <property type="match status" value="1"/>
</dbReference>
<evidence type="ECO:0000256" key="7">
    <source>
        <dbReference type="SAM" id="Phobius"/>
    </source>
</evidence>
<keyword evidence="4 7" id="KW-0812">Transmembrane</keyword>
<sequence length="117" mass="12799">MINRKGTEGKESESSGWCFPFEFQSVPVFLSEVAPVQWRGGVNILFQLFVTIGILIAGIVNYITAKLHPYGWRVSLGMVAVPGLVLFFGSMILTETPASLVARGKEAEGKAVLKKIR</sequence>
<organism evidence="9 10">
    <name type="scientific">Thlaspi arvense</name>
    <name type="common">Field penny-cress</name>
    <dbReference type="NCBI Taxonomy" id="13288"/>
    <lineage>
        <taxon>Eukaryota</taxon>
        <taxon>Viridiplantae</taxon>
        <taxon>Streptophyta</taxon>
        <taxon>Embryophyta</taxon>
        <taxon>Tracheophyta</taxon>
        <taxon>Spermatophyta</taxon>
        <taxon>Magnoliopsida</taxon>
        <taxon>eudicotyledons</taxon>
        <taxon>Gunneridae</taxon>
        <taxon>Pentapetalae</taxon>
        <taxon>rosids</taxon>
        <taxon>malvids</taxon>
        <taxon>Brassicales</taxon>
        <taxon>Brassicaceae</taxon>
        <taxon>Thlaspideae</taxon>
        <taxon>Thlaspi</taxon>
    </lineage>
</organism>
<dbReference type="InterPro" id="IPR036259">
    <property type="entry name" value="MFS_trans_sf"/>
</dbReference>
<dbReference type="InterPro" id="IPR005828">
    <property type="entry name" value="MFS_sugar_transport-like"/>
</dbReference>
<name>A0AAU9S427_THLAR</name>
<dbReference type="Proteomes" id="UP000836841">
    <property type="component" value="Unassembled WGS sequence"/>
</dbReference>
<keyword evidence="3" id="KW-0813">Transport</keyword>
<feature type="transmembrane region" description="Helical" evidence="7">
    <location>
        <begin position="44"/>
        <end position="64"/>
    </location>
</feature>
<evidence type="ECO:0000313" key="9">
    <source>
        <dbReference type="EMBL" id="CAH2056730.1"/>
    </source>
</evidence>
<dbReference type="Gene3D" id="1.20.1250.20">
    <property type="entry name" value="MFS general substrate transporter like domains"/>
    <property type="match status" value="1"/>
</dbReference>
<feature type="transmembrane region" description="Helical" evidence="7">
    <location>
        <begin position="70"/>
        <end position="93"/>
    </location>
</feature>
<gene>
    <name evidence="9" type="ORF">TAV2_LOCUS11946</name>
</gene>
<comment type="similarity">
    <text evidence="2">Belongs to the major facilitator superfamily. Sugar transporter (TC 2.A.1.1) family.</text>
</comment>
<comment type="subcellular location">
    <subcellularLocation>
        <location evidence="1">Membrane</location>
        <topology evidence="1">Multi-pass membrane protein</topology>
    </subcellularLocation>
</comment>
<evidence type="ECO:0000313" key="10">
    <source>
        <dbReference type="Proteomes" id="UP000836841"/>
    </source>
</evidence>
<keyword evidence="5 7" id="KW-1133">Transmembrane helix</keyword>
<dbReference type="GO" id="GO:0016020">
    <property type="term" value="C:membrane"/>
    <property type="evidence" value="ECO:0007669"/>
    <property type="project" value="UniProtKB-SubCell"/>
</dbReference>
<reference evidence="9 10" key="1">
    <citation type="submission" date="2022-03" db="EMBL/GenBank/DDBJ databases">
        <authorList>
            <person name="Nunn A."/>
            <person name="Chopra R."/>
            <person name="Nunn A."/>
            <person name="Contreras Garrido A."/>
        </authorList>
    </citation>
    <scope>NUCLEOTIDE SEQUENCE [LARGE SCALE GENOMIC DNA]</scope>
</reference>
<dbReference type="InterPro" id="IPR045262">
    <property type="entry name" value="STP/PLT_plant"/>
</dbReference>
<feature type="domain" description="Major facilitator superfamily (MFS) profile" evidence="8">
    <location>
        <begin position="1"/>
        <end position="117"/>
    </location>
</feature>
<comment type="caution">
    <text evidence="9">The sequence shown here is derived from an EMBL/GenBank/DDBJ whole genome shotgun (WGS) entry which is preliminary data.</text>
</comment>
<dbReference type="GO" id="GO:0015144">
    <property type="term" value="F:carbohydrate transmembrane transporter activity"/>
    <property type="evidence" value="ECO:0007669"/>
    <property type="project" value="InterPro"/>
</dbReference>
<evidence type="ECO:0000256" key="4">
    <source>
        <dbReference type="ARBA" id="ARBA00022692"/>
    </source>
</evidence>
<evidence type="ECO:0000256" key="1">
    <source>
        <dbReference type="ARBA" id="ARBA00004141"/>
    </source>
</evidence>
<dbReference type="InterPro" id="IPR020846">
    <property type="entry name" value="MFS_dom"/>
</dbReference>
<dbReference type="EMBL" id="CAJVSB020000535">
    <property type="protein sequence ID" value="CAH2056730.1"/>
    <property type="molecule type" value="Genomic_DNA"/>
</dbReference>